<dbReference type="Proteomes" id="UP000324800">
    <property type="component" value="Unassembled WGS sequence"/>
</dbReference>
<protein>
    <submittedName>
        <fullName evidence="2">Uncharacterized protein</fullName>
    </submittedName>
</protein>
<accession>A0A5J4WRS8</accession>
<dbReference type="AlphaFoldDB" id="A0A5J4WRS8"/>
<feature type="compositionally biased region" description="Polar residues" evidence="1">
    <location>
        <begin position="219"/>
        <end position="228"/>
    </location>
</feature>
<proteinExistence type="predicted"/>
<evidence type="ECO:0000313" key="3">
    <source>
        <dbReference type="Proteomes" id="UP000324800"/>
    </source>
</evidence>
<feature type="region of interest" description="Disordered" evidence="1">
    <location>
        <begin position="204"/>
        <end position="229"/>
    </location>
</feature>
<name>A0A5J4WRS8_9EUKA</name>
<organism evidence="2 3">
    <name type="scientific">Streblomastix strix</name>
    <dbReference type="NCBI Taxonomy" id="222440"/>
    <lineage>
        <taxon>Eukaryota</taxon>
        <taxon>Metamonada</taxon>
        <taxon>Preaxostyla</taxon>
        <taxon>Oxymonadida</taxon>
        <taxon>Streblomastigidae</taxon>
        <taxon>Streblomastix</taxon>
    </lineage>
</organism>
<gene>
    <name evidence="2" type="ORF">EZS28_006845</name>
</gene>
<sequence length="247" mass="27998">MAPHASAAQKQLPGNANLLLHALARKQDGEKVNGVSPNSKMIIASRSQGQVYILRVSAPMASLSEIHLITQYFFRVLLRLLMQRQKPQLFFKLRTITAVNLTKAVQTQYAQPTYLKSHGPVYILRVSAPMASLSEIHLRTPVLKAPLRLNKLEGNPQTPINPRYINRTNPELKAIQQALMDHPASRKETRTCNFKRSHNLVIRRTHAKPPHTLHEFSTKSHPNPTQRHVNCRLKGTTRQTKLNSQMP</sequence>
<evidence type="ECO:0000313" key="2">
    <source>
        <dbReference type="EMBL" id="KAA6397618.1"/>
    </source>
</evidence>
<comment type="caution">
    <text evidence="2">The sequence shown here is derived from an EMBL/GenBank/DDBJ whole genome shotgun (WGS) entry which is preliminary data.</text>
</comment>
<reference evidence="2 3" key="1">
    <citation type="submission" date="2019-03" db="EMBL/GenBank/DDBJ databases">
        <title>Single cell metagenomics reveals metabolic interactions within the superorganism composed of flagellate Streblomastix strix and complex community of Bacteroidetes bacteria on its surface.</title>
        <authorList>
            <person name="Treitli S.C."/>
            <person name="Kolisko M."/>
            <person name="Husnik F."/>
            <person name="Keeling P."/>
            <person name="Hampl V."/>
        </authorList>
    </citation>
    <scope>NUCLEOTIDE SEQUENCE [LARGE SCALE GENOMIC DNA]</scope>
    <source>
        <strain evidence="2">ST1C</strain>
    </source>
</reference>
<evidence type="ECO:0000256" key="1">
    <source>
        <dbReference type="SAM" id="MobiDB-lite"/>
    </source>
</evidence>
<dbReference type="EMBL" id="SNRW01001137">
    <property type="protein sequence ID" value="KAA6397618.1"/>
    <property type="molecule type" value="Genomic_DNA"/>
</dbReference>